<organism evidence="2">
    <name type="scientific">Melicertus latisulcatus pemonivirus</name>
    <dbReference type="NCBI Taxonomy" id="2984278"/>
    <lineage>
        <taxon>Viruses</taxon>
        <taxon>Viruses incertae sedis</taxon>
        <taxon>Naldaviricetes</taxon>
        <taxon>Nimaviridae</taxon>
    </lineage>
</organism>
<sequence length="601" mass="67740">MSNVNHQLVKEAVSRLVSISRGIAFIRNQGGRTDGGDVATEEEEEQQQHHHHHKQQQQRQDFIDFAVTNDPNASSLENVRRLGLALVSWEKSFKNVKQGERDTFLRAVSWMVSHIILNIKNHEIPESYISPKKALDRQVKDILLKCIGFPSSSSSSSSSLDRVGDNGDADIEEDDDENPRWDTPQDSPSTETIICMAQHLFKIWTSTGSRQQYSGRVIQSLAPGQPQRFLAVYDFLGFLRDAVKLHLRHPVHHDRDWRMSCIGELRNTASCETLCCCKVSSSDTDLMMPPRVLRYSTATSDAVITADYLLKSTIELILSPHIHWEWKSGLMQFLSEKGGKMLKRFCKTPSPSIHEENSEDSDMFDGQDQKKATAARDRIREYNPLIILPCAANLWDFCKTERPPSDVRFLLLNSEAPSDPRLTSGAGPWCMADLPRLRKLQRRQIDMCKDCRNSLEVYDSVLVPRLSLASRMNKNVSDLSTIRWRRDGGVLMTNAAPVNAAFAKPGSSLIKHQNGPPVIFFLSSLVRIIVTSKQSLANEDRDTAGILNTISFGCTTLLKSLPSRSKLSVLMSTNEDLLSRELSDYQLKSSTVISSRLPRLF</sequence>
<feature type="compositionally biased region" description="Acidic residues" evidence="1">
    <location>
        <begin position="167"/>
        <end position="177"/>
    </location>
</feature>
<reference evidence="2" key="1">
    <citation type="submission" date="2022-10" db="EMBL/GenBank/DDBJ databases">
        <title>Genome sequences of endogenous nimaviruses in decapod crustaceans.</title>
        <authorList>
            <person name="Kawato S."/>
            <person name="Nozaki R."/>
            <person name="Kondo H."/>
            <person name="Hirono I."/>
        </authorList>
    </citation>
    <scope>NUCLEOTIDE SEQUENCE</scope>
    <source>
        <strain evidence="2">Okinawa2016</strain>
    </source>
</reference>
<feature type="region of interest" description="Disordered" evidence="1">
    <location>
        <begin position="151"/>
        <end position="188"/>
    </location>
</feature>
<name>A0A9C7F0F5_9VIRU</name>
<protein>
    <submittedName>
        <fullName evidence="2">Wsv427-like protein</fullName>
    </submittedName>
</protein>
<accession>A0A9C7F0F5</accession>
<dbReference type="EMBL" id="LC738875">
    <property type="protein sequence ID" value="BDT62496.1"/>
    <property type="molecule type" value="Genomic_DNA"/>
</dbReference>
<feature type="region of interest" description="Disordered" evidence="1">
    <location>
        <begin position="28"/>
        <end position="59"/>
    </location>
</feature>
<evidence type="ECO:0000313" key="2">
    <source>
        <dbReference type="EMBL" id="BDT62496.1"/>
    </source>
</evidence>
<proteinExistence type="predicted"/>
<evidence type="ECO:0000256" key="1">
    <source>
        <dbReference type="SAM" id="MobiDB-lite"/>
    </source>
</evidence>